<accession>M3Y1G0</accession>
<dbReference type="GO" id="GO:0035082">
    <property type="term" value="P:axoneme assembly"/>
    <property type="evidence" value="ECO:0007669"/>
    <property type="project" value="InterPro"/>
</dbReference>
<dbReference type="GeneTree" id="ENSGT00570000079216"/>
<organism evidence="2">
    <name type="scientific">Mustela putorius furo</name>
    <name type="common">European domestic ferret</name>
    <name type="synonym">Mustela furo</name>
    <dbReference type="NCBI Taxonomy" id="9669"/>
    <lineage>
        <taxon>Eukaryota</taxon>
        <taxon>Metazoa</taxon>
        <taxon>Chordata</taxon>
        <taxon>Craniata</taxon>
        <taxon>Vertebrata</taxon>
        <taxon>Euteleostomi</taxon>
        <taxon>Mammalia</taxon>
        <taxon>Eutheria</taxon>
        <taxon>Laurasiatheria</taxon>
        <taxon>Carnivora</taxon>
        <taxon>Caniformia</taxon>
        <taxon>Musteloidea</taxon>
        <taxon>Mustelidae</taxon>
        <taxon>Mustelinae</taxon>
        <taxon>Mustela</taxon>
    </lineage>
</organism>
<dbReference type="AlphaFoldDB" id="M3Y1G0"/>
<dbReference type="STRING" id="9669.ENSMPUP00000005161"/>
<dbReference type="GO" id="GO:0060294">
    <property type="term" value="P:cilium movement involved in cell motility"/>
    <property type="evidence" value="ECO:0007669"/>
    <property type="project" value="InterPro"/>
</dbReference>
<dbReference type="InterPro" id="IPR039586">
    <property type="entry name" value="CFAP46"/>
</dbReference>
<proteinExistence type="predicted"/>
<name>M3Y1G0_MUSPF</name>
<dbReference type="Ensembl" id="ENSMPUT00000005248.1">
    <property type="protein sequence ID" value="ENSMPUP00000005161.1"/>
    <property type="gene ID" value="ENSMPUG00000005198.1"/>
</dbReference>
<dbReference type="InParanoid" id="M3Y1G0"/>
<reference evidence="2" key="1">
    <citation type="submission" date="2024-06" db="UniProtKB">
        <authorList>
            <consortium name="Ensembl"/>
        </authorList>
    </citation>
    <scope>IDENTIFICATION</scope>
</reference>
<evidence type="ECO:0000313" key="2">
    <source>
        <dbReference type="Ensembl" id="ENSMPUP00000005161.1"/>
    </source>
</evidence>
<dbReference type="eggNOG" id="ENOG502QS2Z">
    <property type="taxonomic scope" value="Eukaryota"/>
</dbReference>
<dbReference type="EMBL" id="AEYP01113335">
    <property type="status" value="NOT_ANNOTATED_CDS"/>
    <property type="molecule type" value="Genomic_DNA"/>
</dbReference>
<feature type="region of interest" description="Disordered" evidence="1">
    <location>
        <begin position="141"/>
        <end position="163"/>
    </location>
</feature>
<protein>
    <submittedName>
        <fullName evidence="2">Uncharacterized protein</fullName>
    </submittedName>
</protein>
<feature type="region of interest" description="Disordered" evidence="1">
    <location>
        <begin position="93"/>
        <end position="120"/>
    </location>
</feature>
<evidence type="ECO:0000256" key="1">
    <source>
        <dbReference type="SAM" id="MobiDB-lite"/>
    </source>
</evidence>
<sequence>MMVLLDLTRSYESMQRHVENSEKKSVPQLSLEDPIKTAVLLSLVGVRSILANQWPTFLQDNALRASILWESMLTVGRPIGRAVRLLQRMGAGDPGSHGNGCCPPSSWPPPSQRPRGAAGLGCPPFPGHFWGSARAAREHSLPSECWQHRSSGPNTPGVGKVQG</sequence>
<dbReference type="HOGENOM" id="CLU_1630901_0_0_1"/>
<dbReference type="PANTHER" id="PTHR15977:SF15">
    <property type="entry name" value="CILIA- AND FLAGELLA-ASSOCIATED PROTEIN 46"/>
    <property type="match status" value="1"/>
</dbReference>
<dbReference type="PANTHER" id="PTHR15977">
    <property type="entry name" value="CILIA- AND FLAGELLA-ASSOCIATED PROTEIN 46"/>
    <property type="match status" value="1"/>
</dbReference>